<dbReference type="AlphaFoldDB" id="A0A2H0ALD0"/>
<dbReference type="PANTHER" id="PTHR21716">
    <property type="entry name" value="TRANSMEMBRANE PROTEIN"/>
    <property type="match status" value="1"/>
</dbReference>
<dbReference type="Proteomes" id="UP000230007">
    <property type="component" value="Unassembled WGS sequence"/>
</dbReference>
<dbReference type="GO" id="GO:0055085">
    <property type="term" value="P:transmembrane transport"/>
    <property type="evidence" value="ECO:0007669"/>
    <property type="project" value="TreeGrafter"/>
</dbReference>
<evidence type="ECO:0000313" key="10">
    <source>
        <dbReference type="Proteomes" id="UP000230007"/>
    </source>
</evidence>
<dbReference type="EMBL" id="PCSK01000023">
    <property type="protein sequence ID" value="PIP46219.1"/>
    <property type="molecule type" value="Genomic_DNA"/>
</dbReference>
<reference evidence="9 10" key="1">
    <citation type="submission" date="2017-09" db="EMBL/GenBank/DDBJ databases">
        <title>Depth-based differentiation of microbial function through sediment-hosted aquifers and enrichment of novel symbionts in the deep terrestrial subsurface.</title>
        <authorList>
            <person name="Probst A.J."/>
            <person name="Ladd B."/>
            <person name="Jarett J.K."/>
            <person name="Geller-Mcgrath D.E."/>
            <person name="Sieber C.M."/>
            <person name="Emerson J.B."/>
            <person name="Anantharaman K."/>
            <person name="Thomas B.C."/>
            <person name="Malmstrom R."/>
            <person name="Stieglmeier M."/>
            <person name="Klingl A."/>
            <person name="Woyke T."/>
            <person name="Ryan C.M."/>
            <person name="Banfield J.F."/>
        </authorList>
    </citation>
    <scope>NUCLEOTIDE SEQUENCE [LARGE SCALE GENOMIC DNA]</scope>
    <source>
        <strain evidence="9">CG23_combo_of_CG06-09_8_20_14_all_42_19</strain>
    </source>
</reference>
<dbReference type="PANTHER" id="PTHR21716:SF53">
    <property type="entry name" value="PERMEASE PERM-RELATED"/>
    <property type="match status" value="1"/>
</dbReference>
<evidence type="ECO:0000256" key="5">
    <source>
        <dbReference type="ARBA" id="ARBA00022692"/>
    </source>
</evidence>
<comment type="caution">
    <text evidence="9">The sequence shown here is derived from an EMBL/GenBank/DDBJ whole genome shotgun (WGS) entry which is preliminary data.</text>
</comment>
<dbReference type="InterPro" id="IPR002549">
    <property type="entry name" value="AI-2E-like"/>
</dbReference>
<sequence length="322" mass="34983">MLGFVLILYLAHGAVIVLLLAIFLSSALDTLVIRLESWHIPRLLGTIIVFLSFLVIIAVLIYTVVPIVILELRGIFNNMGGVMGQILNLGIPPQVTDFLNNNLESISNMLFAGSASFIGILGKLLGGITSLIAVLVTSFYLTLSRDGVGRFLRAIFPEDLEDKVLSIYYRSKKKIGRWFQAQLILSLVIGFLVFSGLWILDVKYAVILAIFAAVFELVPIVGPVFAGGMAVVVGLSQSFGTGMYVLILFLIIQQLENHILVPLVMKRAIDVHPVVILISILGGLQIAGFVGMILAVPAAVVAGEIVDDWIAKKAMSRKQLDI</sequence>
<gene>
    <name evidence="9" type="ORF">COX15_01245</name>
</gene>
<dbReference type="Pfam" id="PF01594">
    <property type="entry name" value="AI-2E_transport"/>
    <property type="match status" value="1"/>
</dbReference>
<accession>A0A2H0ALD0</accession>
<evidence type="ECO:0000256" key="1">
    <source>
        <dbReference type="ARBA" id="ARBA00004651"/>
    </source>
</evidence>
<feature type="transmembrane region" description="Helical" evidence="8">
    <location>
        <begin position="178"/>
        <end position="200"/>
    </location>
</feature>
<evidence type="ECO:0000256" key="3">
    <source>
        <dbReference type="ARBA" id="ARBA00022448"/>
    </source>
</evidence>
<keyword evidence="5 8" id="KW-0812">Transmembrane</keyword>
<dbReference type="GO" id="GO:0005886">
    <property type="term" value="C:plasma membrane"/>
    <property type="evidence" value="ECO:0007669"/>
    <property type="project" value="UniProtKB-SubCell"/>
</dbReference>
<feature type="transmembrane region" description="Helical" evidence="8">
    <location>
        <begin position="275"/>
        <end position="306"/>
    </location>
</feature>
<evidence type="ECO:0000256" key="4">
    <source>
        <dbReference type="ARBA" id="ARBA00022475"/>
    </source>
</evidence>
<comment type="similarity">
    <text evidence="2">Belongs to the autoinducer-2 exporter (AI-2E) (TC 2.A.86) family.</text>
</comment>
<evidence type="ECO:0008006" key="11">
    <source>
        <dbReference type="Google" id="ProtNLM"/>
    </source>
</evidence>
<keyword evidence="4" id="KW-1003">Cell membrane</keyword>
<keyword evidence="7 8" id="KW-0472">Membrane</keyword>
<evidence type="ECO:0000256" key="2">
    <source>
        <dbReference type="ARBA" id="ARBA00009773"/>
    </source>
</evidence>
<evidence type="ECO:0000256" key="6">
    <source>
        <dbReference type="ARBA" id="ARBA00022989"/>
    </source>
</evidence>
<keyword evidence="3" id="KW-0813">Transport</keyword>
<evidence type="ECO:0000256" key="8">
    <source>
        <dbReference type="SAM" id="Phobius"/>
    </source>
</evidence>
<feature type="transmembrane region" description="Helical" evidence="8">
    <location>
        <begin position="117"/>
        <end position="143"/>
    </location>
</feature>
<organism evidence="9 10">
    <name type="scientific">Candidatus Colwellbacteria bacterium CG23_combo_of_CG06-09_8_20_14_all_42_19</name>
    <dbReference type="NCBI Taxonomy" id="1974541"/>
    <lineage>
        <taxon>Bacteria</taxon>
        <taxon>Candidatus Colwelliibacteriota</taxon>
    </lineage>
</organism>
<name>A0A2H0ALD0_9BACT</name>
<evidence type="ECO:0000256" key="7">
    <source>
        <dbReference type="ARBA" id="ARBA00023136"/>
    </source>
</evidence>
<feature type="transmembrane region" description="Helical" evidence="8">
    <location>
        <begin position="206"/>
        <end position="226"/>
    </location>
</feature>
<feature type="transmembrane region" description="Helical" evidence="8">
    <location>
        <begin position="6"/>
        <end position="31"/>
    </location>
</feature>
<protein>
    <recommendedName>
        <fullName evidence="11">AI-2E family transporter</fullName>
    </recommendedName>
</protein>
<feature type="transmembrane region" description="Helical" evidence="8">
    <location>
        <begin position="238"/>
        <end position="255"/>
    </location>
</feature>
<evidence type="ECO:0000313" key="9">
    <source>
        <dbReference type="EMBL" id="PIP46219.1"/>
    </source>
</evidence>
<feature type="transmembrane region" description="Helical" evidence="8">
    <location>
        <begin position="43"/>
        <end position="69"/>
    </location>
</feature>
<keyword evidence="6 8" id="KW-1133">Transmembrane helix</keyword>
<proteinExistence type="inferred from homology"/>
<comment type="subcellular location">
    <subcellularLocation>
        <location evidence="1">Cell membrane</location>
        <topology evidence="1">Multi-pass membrane protein</topology>
    </subcellularLocation>
</comment>